<reference evidence="2 3" key="1">
    <citation type="journal article" date="2010" name="Science">
        <title>Genome expansion and gene loss in powdery mildew fungi reveal tradeoffs in extreme parasitism.</title>
        <authorList>
            <person name="Spanu P.D."/>
            <person name="Abbott J.C."/>
            <person name="Amselem J."/>
            <person name="Burgis T.A."/>
            <person name="Soanes D.M."/>
            <person name="Stueber K."/>
            <person name="Ver Loren van Themaat E."/>
            <person name="Brown J.K.M."/>
            <person name="Butcher S.A."/>
            <person name="Gurr S.J."/>
            <person name="Lebrun M.-H."/>
            <person name="Ridout C.J."/>
            <person name="Schulze-Lefert P."/>
            <person name="Talbot N.J."/>
            <person name="Ahmadinejad N."/>
            <person name="Ametz C."/>
            <person name="Barton G.R."/>
            <person name="Benjdia M."/>
            <person name="Bidzinski P."/>
            <person name="Bindschedler L.V."/>
            <person name="Both M."/>
            <person name="Brewer M.T."/>
            <person name="Cadle-Davidson L."/>
            <person name="Cadle-Davidson M.M."/>
            <person name="Collemare J."/>
            <person name="Cramer R."/>
            <person name="Frenkel O."/>
            <person name="Godfrey D."/>
            <person name="Harriman J."/>
            <person name="Hoede C."/>
            <person name="King B.C."/>
            <person name="Klages S."/>
            <person name="Kleemann J."/>
            <person name="Knoll D."/>
            <person name="Koti P.S."/>
            <person name="Kreplak J."/>
            <person name="Lopez-Ruiz F.J."/>
            <person name="Lu X."/>
            <person name="Maekawa T."/>
            <person name="Mahanil S."/>
            <person name="Micali C."/>
            <person name="Milgroom M.G."/>
            <person name="Montana G."/>
            <person name="Noir S."/>
            <person name="O'Connell R.J."/>
            <person name="Oberhaensli S."/>
            <person name="Parlange F."/>
            <person name="Pedersen C."/>
            <person name="Quesneville H."/>
            <person name="Reinhardt R."/>
            <person name="Rott M."/>
            <person name="Sacristan S."/>
            <person name="Schmidt S.M."/>
            <person name="Schoen M."/>
            <person name="Skamnioti P."/>
            <person name="Sommer H."/>
            <person name="Stephens A."/>
            <person name="Takahara H."/>
            <person name="Thordal-Christensen H."/>
            <person name="Vigouroux M."/>
            <person name="Wessling R."/>
            <person name="Wicker T."/>
            <person name="Panstruga R."/>
        </authorList>
    </citation>
    <scope>NUCLEOTIDE SEQUENCE [LARGE SCALE GENOMIC DNA]</scope>
    <source>
        <strain evidence="2">DH14</strain>
    </source>
</reference>
<dbReference type="Proteomes" id="UP000015441">
    <property type="component" value="Unassembled WGS sequence"/>
</dbReference>
<evidence type="ECO:0000313" key="2">
    <source>
        <dbReference type="EMBL" id="CCU77538.1"/>
    </source>
</evidence>
<dbReference type="InParanoid" id="N1JBH2"/>
<evidence type="ECO:0000256" key="1">
    <source>
        <dbReference type="SAM" id="MobiDB-lite"/>
    </source>
</evidence>
<feature type="compositionally biased region" description="Acidic residues" evidence="1">
    <location>
        <begin position="356"/>
        <end position="365"/>
    </location>
</feature>
<dbReference type="HOGENOM" id="CLU_729562_0_0_1"/>
<proteinExistence type="predicted"/>
<dbReference type="AlphaFoldDB" id="N1JBH2"/>
<gene>
    <name evidence="2" type="ORF">BGHDH14_bghG003813000003001</name>
</gene>
<name>N1JBH2_BLUG1</name>
<keyword evidence="3" id="KW-1185">Reference proteome</keyword>
<dbReference type="OrthoDB" id="10352974at2759"/>
<feature type="region of interest" description="Disordered" evidence="1">
    <location>
        <begin position="244"/>
        <end position="263"/>
    </location>
</feature>
<accession>N1JBH2</accession>
<sequence>MHIALQEKQFNGLSSGSESRKCYGSFHDLHKKSPCSQVDPDVGDQEFSITFDLTPSRFSSRKLLLHPRYFHSKSGFLDQLQLTRSILHCQRANENGTSRFPHIAPGAEESISTTLNARPSSGQDHEIDPEITPFSHRSSHLSEIAPRKTSVVFQAQSNDPWEGHDITDNCLVSLHDRGGYAGGATSPIYSNPVTLSRRATTTELGIAYSQRTHSSSSLLSIRGAESASSVTMARRSAPVHFAHKSWPSRFSPPPRPLRQRAGTIPMETSSVTTSMHTHTKSTAPSRISDLSTCATLVCSPRDDNQSTHPLATPYYKEQVQRRSWDKQEGQAHRYTQRPVEIISPNNLRDGEKSSWDSDDDDEDDAVISRKNTDGKTYGRFRLLQLKQKFTMGGMSCWIGDYSQMKDGTWQKAVQKGTESKKKVAKTLRGVFRIKVASPSPS</sequence>
<protein>
    <submittedName>
        <fullName evidence="2">Uncharacterized protein</fullName>
    </submittedName>
</protein>
<feature type="region of interest" description="Disordered" evidence="1">
    <location>
        <begin position="319"/>
        <end position="367"/>
    </location>
</feature>
<feature type="compositionally biased region" description="Basic and acidic residues" evidence="1">
    <location>
        <begin position="319"/>
        <end position="331"/>
    </location>
</feature>
<comment type="caution">
    <text evidence="2">The sequence shown here is derived from an EMBL/GenBank/DDBJ whole genome shotgun (WGS) entry which is preliminary data.</text>
</comment>
<organism evidence="2 3">
    <name type="scientific">Blumeria graminis f. sp. hordei (strain DH14)</name>
    <name type="common">Barley powdery mildew</name>
    <name type="synonym">Oidium monilioides f. sp. hordei</name>
    <dbReference type="NCBI Taxonomy" id="546991"/>
    <lineage>
        <taxon>Eukaryota</taxon>
        <taxon>Fungi</taxon>
        <taxon>Dikarya</taxon>
        <taxon>Ascomycota</taxon>
        <taxon>Pezizomycotina</taxon>
        <taxon>Leotiomycetes</taxon>
        <taxon>Erysiphales</taxon>
        <taxon>Erysiphaceae</taxon>
        <taxon>Blumeria</taxon>
        <taxon>Blumeria hordei</taxon>
    </lineage>
</organism>
<dbReference type="EMBL" id="CAUH01003813">
    <property type="protein sequence ID" value="CCU77538.1"/>
    <property type="molecule type" value="Genomic_DNA"/>
</dbReference>
<evidence type="ECO:0000313" key="3">
    <source>
        <dbReference type="Proteomes" id="UP000015441"/>
    </source>
</evidence>